<feature type="region of interest" description="Disordered" evidence="1">
    <location>
        <begin position="251"/>
        <end position="350"/>
    </location>
</feature>
<dbReference type="RefSeq" id="WP_277859750.1">
    <property type="nucleotide sequence ID" value="NZ_JARRAG010000001.1"/>
</dbReference>
<keyword evidence="2" id="KW-0812">Transmembrane</keyword>
<dbReference type="EMBL" id="JARRAG010000001">
    <property type="protein sequence ID" value="MDG3003399.1"/>
    <property type="molecule type" value="Genomic_DNA"/>
</dbReference>
<dbReference type="InterPro" id="IPR011990">
    <property type="entry name" value="TPR-like_helical_dom_sf"/>
</dbReference>
<gene>
    <name evidence="3" type="ORF">PZE19_06450</name>
</gene>
<evidence type="ECO:0000313" key="3">
    <source>
        <dbReference type="EMBL" id="MDG3003399.1"/>
    </source>
</evidence>
<reference evidence="3 4" key="1">
    <citation type="submission" date="2023-03" db="EMBL/GenBank/DDBJ databases">
        <title>Paludisphaera mucosa sp. nov. a novel planctomycete from northern fen.</title>
        <authorList>
            <person name="Ivanova A."/>
        </authorList>
    </citation>
    <scope>NUCLEOTIDE SEQUENCE [LARGE SCALE GENOMIC DNA]</scope>
    <source>
        <strain evidence="3 4">Pla2</strain>
    </source>
</reference>
<organism evidence="3 4">
    <name type="scientific">Paludisphaera mucosa</name>
    <dbReference type="NCBI Taxonomy" id="3030827"/>
    <lineage>
        <taxon>Bacteria</taxon>
        <taxon>Pseudomonadati</taxon>
        <taxon>Planctomycetota</taxon>
        <taxon>Planctomycetia</taxon>
        <taxon>Isosphaerales</taxon>
        <taxon>Isosphaeraceae</taxon>
        <taxon>Paludisphaera</taxon>
    </lineage>
</organism>
<keyword evidence="2" id="KW-1133">Transmembrane helix</keyword>
<dbReference type="PRINTS" id="PR01217">
    <property type="entry name" value="PRICHEXTENSN"/>
</dbReference>
<feature type="compositionally biased region" description="Basic and acidic residues" evidence="1">
    <location>
        <begin position="267"/>
        <end position="307"/>
    </location>
</feature>
<dbReference type="Gene3D" id="1.25.40.10">
    <property type="entry name" value="Tetratricopeptide repeat domain"/>
    <property type="match status" value="1"/>
</dbReference>
<keyword evidence="2" id="KW-0472">Membrane</keyword>
<feature type="transmembrane region" description="Helical" evidence="2">
    <location>
        <begin position="53"/>
        <end position="75"/>
    </location>
</feature>
<evidence type="ECO:0000256" key="1">
    <source>
        <dbReference type="SAM" id="MobiDB-lite"/>
    </source>
</evidence>
<proteinExistence type="predicted"/>
<evidence type="ECO:0000256" key="2">
    <source>
        <dbReference type="SAM" id="Phobius"/>
    </source>
</evidence>
<keyword evidence="4" id="KW-1185">Reference proteome</keyword>
<feature type="compositionally biased region" description="Low complexity" evidence="1">
    <location>
        <begin position="312"/>
        <end position="335"/>
    </location>
</feature>
<dbReference type="Proteomes" id="UP001216907">
    <property type="component" value="Unassembled WGS sequence"/>
</dbReference>
<accession>A0ABT6F762</accession>
<evidence type="ECO:0000313" key="4">
    <source>
        <dbReference type="Proteomes" id="UP001216907"/>
    </source>
</evidence>
<dbReference type="SUPFAM" id="SSF48452">
    <property type="entry name" value="TPR-like"/>
    <property type="match status" value="1"/>
</dbReference>
<protein>
    <submittedName>
        <fullName evidence="3">Uncharacterized protein</fullName>
    </submittedName>
</protein>
<comment type="caution">
    <text evidence="3">The sequence shown here is derived from an EMBL/GenBank/DDBJ whole genome shotgun (WGS) entry which is preliminary data.</text>
</comment>
<sequence length="350" mass="36848">MKNEPTPHHNPGAASPARHQFEHATPTVIHDPEQDMMLLARWVHRAMQDPARFWGWVGGVTAAVLALVVVVNLFAARTGVQNNVWGKLDEARTADDEIEVAKANPQSPAAPWALLQAASRLYTSGVSDLPSNSDAALPTLKKALDLFDQLGKSEPKDSPIAVAAAFGKARALEARNELPKAVDQYKFVADTWPDSAEAVEAKKLAAALQKPDAADFYKQLYAYKPTKVSLPPGGSESLDFPAVVPAPPTDAVSPGSLVIPPPPSDAAKPEAPKADAPKPEEPKAAPKVEEPKAEPAKPEEPKSEAPKPEPAAPAEAPKPETTPAPSEAPKAEAAPAPAPAEAPKPEAPKS</sequence>
<name>A0ABT6F762_9BACT</name>